<gene>
    <name evidence="3" type="ORF">HYN46_06175</name>
</gene>
<accession>A0A345PBC4</accession>
<dbReference type="InterPro" id="IPR007055">
    <property type="entry name" value="BON_dom"/>
</dbReference>
<name>A0A345PBC4_9GAMM</name>
<dbReference type="EMBL" id="CP031222">
    <property type="protein sequence ID" value="AXI04583.1"/>
    <property type="molecule type" value="Genomic_DNA"/>
</dbReference>
<sequence length="275" mass="29468">MFAKTNALLKTTSFATATSISKVTTVSVLSSTLLLTGCSSFIAANTGTQPVGIESSDRSFSQVLLDNSIERTASINMYKLDSRFKQSRVNITSFHSVALLTGQVPDAHLKQVAEDNLKAMSDVKAVQNYLTVGDEIGYAQIVQDGITTATVRKNFLLLKGFKDSRVKVVTENNVVYLMGKLPKSDIDWLIDTLQRTSSIAKIVSLIDVLPEVAPTLQPSTPVESKPLTNATASSNTNMNSDTVTTPVAIDPMTSTQPLIANSSASFNATSLPNSQ</sequence>
<evidence type="ECO:0000256" key="1">
    <source>
        <dbReference type="SAM" id="MobiDB-lite"/>
    </source>
</evidence>
<proteinExistence type="predicted"/>
<reference evidence="3 4" key="1">
    <citation type="submission" date="2018-07" db="EMBL/GenBank/DDBJ databases">
        <title>Genome sequencing of Moraxellaceae gen. HYN0046.</title>
        <authorList>
            <person name="Kim M."/>
            <person name="Yi H."/>
        </authorList>
    </citation>
    <scope>NUCLEOTIDE SEQUENCE [LARGE SCALE GENOMIC DNA]</scope>
    <source>
        <strain evidence="3 4">HYN0046</strain>
    </source>
</reference>
<evidence type="ECO:0000259" key="2">
    <source>
        <dbReference type="PROSITE" id="PS50914"/>
    </source>
</evidence>
<dbReference type="Proteomes" id="UP000253940">
    <property type="component" value="Chromosome"/>
</dbReference>
<evidence type="ECO:0000313" key="4">
    <source>
        <dbReference type="Proteomes" id="UP000253940"/>
    </source>
</evidence>
<feature type="region of interest" description="Disordered" evidence="1">
    <location>
        <begin position="217"/>
        <end position="241"/>
    </location>
</feature>
<keyword evidence="4" id="KW-1185">Reference proteome</keyword>
<feature type="compositionally biased region" description="Low complexity" evidence="1">
    <location>
        <begin position="228"/>
        <end position="241"/>
    </location>
</feature>
<protein>
    <submittedName>
        <fullName evidence="3">BON domain-containing protein</fullName>
    </submittedName>
</protein>
<dbReference type="KEGG" id="mbah:HYN46_06175"/>
<dbReference type="OrthoDB" id="9783990at2"/>
<organism evidence="3 4">
    <name type="scientific">Aquirhabdus parva</name>
    <dbReference type="NCBI Taxonomy" id="2283318"/>
    <lineage>
        <taxon>Bacteria</taxon>
        <taxon>Pseudomonadati</taxon>
        <taxon>Pseudomonadota</taxon>
        <taxon>Gammaproteobacteria</taxon>
        <taxon>Moraxellales</taxon>
        <taxon>Moraxellaceae</taxon>
        <taxon>Aquirhabdus</taxon>
    </lineage>
</organism>
<feature type="domain" description="BON" evidence="2">
    <location>
        <begin position="66"/>
        <end position="134"/>
    </location>
</feature>
<dbReference type="PROSITE" id="PS50914">
    <property type="entry name" value="BON"/>
    <property type="match status" value="1"/>
</dbReference>
<dbReference type="Pfam" id="PF04972">
    <property type="entry name" value="BON"/>
    <property type="match status" value="2"/>
</dbReference>
<evidence type="ECO:0000313" key="3">
    <source>
        <dbReference type="EMBL" id="AXI04583.1"/>
    </source>
</evidence>
<dbReference type="AlphaFoldDB" id="A0A345PBC4"/>